<accession>A0A8H2M873</accession>
<dbReference type="EMBL" id="CAACYI010000001">
    <property type="protein sequence ID" value="VFB16912.1"/>
    <property type="molecule type" value="Genomic_DNA"/>
</dbReference>
<dbReference type="EC" id="2.8.1.7" evidence="3 8"/>
<proteinExistence type="inferred from homology"/>
<organism evidence="10 11">
    <name type="scientific">Urinicoccus massiliensis</name>
    <dbReference type="NCBI Taxonomy" id="1723382"/>
    <lineage>
        <taxon>Bacteria</taxon>
        <taxon>Bacillati</taxon>
        <taxon>Bacillota</taxon>
        <taxon>Tissierellia</taxon>
        <taxon>Tissierellales</taxon>
        <taxon>Peptoniphilaceae</taxon>
        <taxon>Urinicoccus</taxon>
    </lineage>
</organism>
<evidence type="ECO:0000256" key="1">
    <source>
        <dbReference type="ARBA" id="ARBA00001933"/>
    </source>
</evidence>
<evidence type="ECO:0000256" key="6">
    <source>
        <dbReference type="ARBA" id="ARBA00050776"/>
    </source>
</evidence>
<dbReference type="AlphaFoldDB" id="A0A8H2M873"/>
<dbReference type="Proteomes" id="UP000377798">
    <property type="component" value="Unassembled WGS sequence"/>
</dbReference>
<dbReference type="InterPro" id="IPR015424">
    <property type="entry name" value="PyrdxlP-dep_Trfase"/>
</dbReference>
<dbReference type="InterPro" id="IPR020578">
    <property type="entry name" value="Aminotrans_V_PyrdxlP_BS"/>
</dbReference>
<dbReference type="InterPro" id="IPR015422">
    <property type="entry name" value="PyrdxlP-dep_Trfase_small"/>
</dbReference>
<dbReference type="Gene3D" id="3.40.640.10">
    <property type="entry name" value="Type I PLP-dependent aspartate aminotransferase-like (Major domain)"/>
    <property type="match status" value="1"/>
</dbReference>
<name>A0A8H2M873_9FIRM</name>
<dbReference type="InterPro" id="IPR010970">
    <property type="entry name" value="Cys_dSase_SufS"/>
</dbReference>
<evidence type="ECO:0000256" key="5">
    <source>
        <dbReference type="ARBA" id="ARBA00022898"/>
    </source>
</evidence>
<dbReference type="GO" id="GO:0030170">
    <property type="term" value="F:pyridoxal phosphate binding"/>
    <property type="evidence" value="ECO:0007669"/>
    <property type="project" value="UniProtKB-UniRule"/>
</dbReference>
<dbReference type="PROSITE" id="PS00595">
    <property type="entry name" value="AA_TRANSFER_CLASS_5"/>
    <property type="match status" value="1"/>
</dbReference>
<reference evidence="10 11" key="1">
    <citation type="submission" date="2019-02" db="EMBL/GenBank/DDBJ databases">
        <authorList>
            <consortium name="Pathogen Informatics"/>
        </authorList>
    </citation>
    <scope>NUCLEOTIDE SEQUENCE [LARGE SCALE GENOMIC DNA]</scope>
    <source>
        <strain evidence="10 11">3012STDY7089603</strain>
    </source>
</reference>
<dbReference type="InterPro" id="IPR000192">
    <property type="entry name" value="Aminotrans_V_dom"/>
</dbReference>
<evidence type="ECO:0000259" key="9">
    <source>
        <dbReference type="Pfam" id="PF00266"/>
    </source>
</evidence>
<dbReference type="Pfam" id="PF00266">
    <property type="entry name" value="Aminotran_5"/>
    <property type="match status" value="1"/>
</dbReference>
<comment type="similarity">
    <text evidence="2 8">Belongs to the class-V pyridoxal-phosphate-dependent aminotransferase family. Csd subfamily.</text>
</comment>
<evidence type="ECO:0000256" key="4">
    <source>
        <dbReference type="ARBA" id="ARBA00022679"/>
    </source>
</evidence>
<evidence type="ECO:0000313" key="11">
    <source>
        <dbReference type="Proteomes" id="UP000377798"/>
    </source>
</evidence>
<dbReference type="PANTHER" id="PTHR43586">
    <property type="entry name" value="CYSTEINE DESULFURASE"/>
    <property type="match status" value="1"/>
</dbReference>
<keyword evidence="11" id="KW-1185">Reference proteome</keyword>
<dbReference type="Gene3D" id="3.90.1150.10">
    <property type="entry name" value="Aspartate Aminotransferase, domain 1"/>
    <property type="match status" value="1"/>
</dbReference>
<evidence type="ECO:0000256" key="8">
    <source>
        <dbReference type="RuleBase" id="RU004506"/>
    </source>
</evidence>
<dbReference type="GO" id="GO:0031071">
    <property type="term" value="F:cysteine desulfurase activity"/>
    <property type="evidence" value="ECO:0007669"/>
    <property type="project" value="UniProtKB-UniRule"/>
</dbReference>
<evidence type="ECO:0000256" key="2">
    <source>
        <dbReference type="ARBA" id="ARBA00010447"/>
    </source>
</evidence>
<dbReference type="CDD" id="cd06453">
    <property type="entry name" value="SufS_like"/>
    <property type="match status" value="1"/>
</dbReference>
<dbReference type="SUPFAM" id="SSF53383">
    <property type="entry name" value="PLP-dependent transferases"/>
    <property type="match status" value="1"/>
</dbReference>
<dbReference type="GO" id="GO:0006534">
    <property type="term" value="P:cysteine metabolic process"/>
    <property type="evidence" value="ECO:0007669"/>
    <property type="project" value="UniProtKB-UniRule"/>
</dbReference>
<keyword evidence="4 8" id="KW-0808">Transferase</keyword>
<dbReference type="PANTHER" id="PTHR43586:SF8">
    <property type="entry name" value="CYSTEINE DESULFURASE 1, CHLOROPLASTIC"/>
    <property type="match status" value="1"/>
</dbReference>
<evidence type="ECO:0000256" key="3">
    <source>
        <dbReference type="ARBA" id="ARBA00012239"/>
    </source>
</evidence>
<comment type="cofactor">
    <cofactor evidence="1 7">
        <name>pyridoxal 5'-phosphate</name>
        <dbReference type="ChEBI" id="CHEBI:597326"/>
    </cofactor>
</comment>
<evidence type="ECO:0000313" key="10">
    <source>
        <dbReference type="EMBL" id="VFB16912.1"/>
    </source>
</evidence>
<feature type="domain" description="Aminotransferase class V" evidence="9">
    <location>
        <begin position="26"/>
        <end position="399"/>
    </location>
</feature>
<dbReference type="InterPro" id="IPR015421">
    <property type="entry name" value="PyrdxlP-dep_Trfase_major"/>
</dbReference>
<comment type="caution">
    <text evidence="10">The sequence shown here is derived from an EMBL/GenBank/DDBJ whole genome shotgun (WGS) entry which is preliminary data.</text>
</comment>
<dbReference type="RefSeq" id="WP_131749595.1">
    <property type="nucleotide sequence ID" value="NZ_CAACYI010000001.1"/>
</dbReference>
<protein>
    <recommendedName>
        <fullName evidence="3 8">Cysteine desulfurase</fullName>
        <ecNumber evidence="3 8">2.8.1.7</ecNumber>
    </recommendedName>
</protein>
<comment type="catalytic activity">
    <reaction evidence="6 8">
        <text>(sulfur carrier)-H + L-cysteine = (sulfur carrier)-SH + L-alanine</text>
        <dbReference type="Rhea" id="RHEA:43892"/>
        <dbReference type="Rhea" id="RHEA-COMP:14737"/>
        <dbReference type="Rhea" id="RHEA-COMP:14739"/>
        <dbReference type="ChEBI" id="CHEBI:29917"/>
        <dbReference type="ChEBI" id="CHEBI:35235"/>
        <dbReference type="ChEBI" id="CHEBI:57972"/>
        <dbReference type="ChEBI" id="CHEBI:64428"/>
        <dbReference type="EC" id="2.8.1.7"/>
    </reaction>
</comment>
<dbReference type="NCBIfam" id="TIGR01979">
    <property type="entry name" value="sufS"/>
    <property type="match status" value="1"/>
</dbReference>
<evidence type="ECO:0000256" key="7">
    <source>
        <dbReference type="RuleBase" id="RU004504"/>
    </source>
</evidence>
<sequence>MLTQEEILEIRKDFPYLSQEWDKKIVYLDSAATTQKPQGVLDALTDYYKFQNGNPHRGAHYLGQVATEVFEEGRQVVADFIGAKSPNEIIFTNNTTQSLNTLAYILGLNKVKEGDEIVISILEHHSNLIPWQYVAEKTGAKLRYIYIDKDSKELREEDLDQILSEKTKILALTASSNTLGTLPKVKEIIQKAKAKSKDIYTIVDGAQAVPHHKVDVQDLDCDFYAFSGHKLLAPMGIGVLYGKEEKLNDLPPFFYGGEMIEYVYEDHSTFLKAPMRFEAGTQNVGGVKGLVAAIRYLQAIGLDEIDAYEGQLTQYCYDQVKDMDFLDLYTVKNNHRGSVITFNLEGIHPHDVASIMDSYGIAIRSGHHCTQPLHRYLGINASCRASLAFYNTREEVDQFVTHLNDVRRMMGLGSK</sequence>
<keyword evidence="5 8" id="KW-0663">Pyridoxal phosphate</keyword>
<comment type="function">
    <text evidence="8">Catalyzes the removal of elemental sulfur and selenium atoms from L-cysteine, L-cystine, L-selenocysteine, and L-selenocystine to produce L-alanine.</text>
</comment>
<gene>
    <name evidence="10" type="primary">csd_2</name>
    <name evidence="10" type="ORF">NCTC13150_01485</name>
</gene>